<dbReference type="Proteomes" id="UP000294854">
    <property type="component" value="Unassembled WGS sequence"/>
</dbReference>
<dbReference type="SUPFAM" id="SSF51905">
    <property type="entry name" value="FAD/NAD(P)-binding domain"/>
    <property type="match status" value="1"/>
</dbReference>
<comment type="similarity">
    <text evidence="2">Belongs to the class-III pyridine nucleotide-disulfide oxidoreductase family.</text>
</comment>
<evidence type="ECO:0000313" key="11">
    <source>
        <dbReference type="Proteomes" id="UP000294854"/>
    </source>
</evidence>
<reference evidence="10 11" key="1">
    <citation type="journal article" date="2019" name="Appl. Microbiol. Biotechnol.">
        <title>Uncovering carbohydrate metabolism through a genotype-phenotype association study of 56 lactic acid bacteria genomes.</title>
        <authorList>
            <person name="Buron-Moles G."/>
            <person name="Chailyan A."/>
            <person name="Dolejs I."/>
            <person name="Forster J."/>
            <person name="Miks M.H."/>
        </authorList>
    </citation>
    <scope>NUCLEOTIDE SEQUENCE [LARGE SCALE GENOMIC DNA]</scope>
    <source>
        <strain evidence="10 11">ATCC 49373</strain>
    </source>
</reference>
<dbReference type="Pfam" id="PF07992">
    <property type="entry name" value="Pyr_redox_2"/>
    <property type="match status" value="1"/>
</dbReference>
<evidence type="ECO:0000259" key="9">
    <source>
        <dbReference type="Pfam" id="PF07992"/>
    </source>
</evidence>
<keyword evidence="6" id="KW-0558">Oxidation</keyword>
<dbReference type="OrthoDB" id="9802028at2"/>
<dbReference type="STRING" id="1122149.FD44_GL001366"/>
<protein>
    <recommendedName>
        <fullName evidence="12">NADH oxidase</fullName>
    </recommendedName>
</protein>
<dbReference type="GO" id="GO:0016491">
    <property type="term" value="F:oxidoreductase activity"/>
    <property type="evidence" value="ECO:0007669"/>
    <property type="project" value="UniProtKB-KW"/>
</dbReference>
<comment type="cofactor">
    <cofactor evidence="1">
        <name>FAD</name>
        <dbReference type="ChEBI" id="CHEBI:57692"/>
    </cofactor>
</comment>
<evidence type="ECO:0000256" key="4">
    <source>
        <dbReference type="ARBA" id="ARBA00022827"/>
    </source>
</evidence>
<keyword evidence="3" id="KW-0285">Flavoprotein</keyword>
<comment type="caution">
    <text evidence="10">The sequence shown here is derived from an EMBL/GenBank/DDBJ whole genome shotgun (WGS) entry which is preliminary data.</text>
</comment>
<evidence type="ECO:0000256" key="3">
    <source>
        <dbReference type="ARBA" id="ARBA00022630"/>
    </source>
</evidence>
<evidence type="ECO:0000256" key="6">
    <source>
        <dbReference type="ARBA" id="ARBA00023097"/>
    </source>
</evidence>
<keyword evidence="4" id="KW-0274">FAD</keyword>
<dbReference type="InterPro" id="IPR023753">
    <property type="entry name" value="FAD/NAD-binding_dom"/>
</dbReference>
<proteinExistence type="inferred from homology"/>
<dbReference type="PRINTS" id="PR00469">
    <property type="entry name" value="PNDRDTASEII"/>
</dbReference>
<accession>A0A4R5NQR8</accession>
<evidence type="ECO:0000256" key="5">
    <source>
        <dbReference type="ARBA" id="ARBA00023002"/>
    </source>
</evidence>
<dbReference type="SUPFAM" id="SSF55424">
    <property type="entry name" value="FAD/NAD-linked reductases, dimerisation (C-terminal) domain"/>
    <property type="match status" value="1"/>
</dbReference>
<name>A0A4R5NQR8_9LACO</name>
<dbReference type="Gene3D" id="3.30.390.30">
    <property type="match status" value="1"/>
</dbReference>
<gene>
    <name evidence="10" type="ORF">C5L31_001151</name>
</gene>
<keyword evidence="5" id="KW-0560">Oxidoreductase</keyword>
<evidence type="ECO:0000259" key="8">
    <source>
        <dbReference type="Pfam" id="PF02852"/>
    </source>
</evidence>
<evidence type="ECO:0000256" key="7">
    <source>
        <dbReference type="ARBA" id="ARBA00023284"/>
    </source>
</evidence>
<dbReference type="RefSeq" id="WP_010619949.1">
    <property type="nucleotide sequence ID" value="NZ_PUFO01000025.1"/>
</dbReference>
<sequence>MKVIVIGCTHAGMTAVKEALKVHPETDITVYERNTNVSFLSCGISLYLSNEVNSLETMLSETPEHLTELGANVKIGHDVLKIDTKNKTIIVENLETQEQFTDHYDKLVMATGSSASVPTVKGVDSFRVQVCKTYEQAQTIKQYSKNNHHIAIIGGGYSGVEMAEAYAHTNHQVTLIQDGPQLLCNYIDLETSDLIVASLRSHGIDVRLNTRVNAFEPTEDGKQVNILTQNDNMLADFVVACTGFEPNTELLFNQVKLDRNGALSTNEWQETSDPDILAAGDVCSTYVNPAKQKEYYSLATNAIRQGYAVGHNLFGHQYRNTGTQATTALRFFNHTLATSGLTLSHALKCGYDADSVTYHGLHRPYFMPTNGKIDIKLVYDVSTRKILGAQFFGDFDLTQSANTISVCIQNENTIDDLAFIDMLFNPHYDQPFNYLNLVAQLAIEKETPISTQK</sequence>
<feature type="domain" description="Pyridine nucleotide-disulphide oxidoreductase dimerisation" evidence="8">
    <location>
        <begin position="330"/>
        <end position="427"/>
    </location>
</feature>
<dbReference type="InterPro" id="IPR004099">
    <property type="entry name" value="Pyr_nucl-diS_OxRdtase_dimer"/>
</dbReference>
<evidence type="ECO:0000256" key="2">
    <source>
        <dbReference type="ARBA" id="ARBA00009130"/>
    </source>
</evidence>
<dbReference type="InterPro" id="IPR050260">
    <property type="entry name" value="FAD-bd_OxRdtase"/>
</dbReference>
<feature type="domain" description="FAD/NAD(P)-binding" evidence="9">
    <location>
        <begin position="1"/>
        <end position="306"/>
    </location>
</feature>
<evidence type="ECO:0008006" key="12">
    <source>
        <dbReference type="Google" id="ProtNLM"/>
    </source>
</evidence>
<dbReference type="PRINTS" id="PR00368">
    <property type="entry name" value="FADPNR"/>
</dbReference>
<dbReference type="Pfam" id="PF02852">
    <property type="entry name" value="Pyr_redox_dim"/>
    <property type="match status" value="1"/>
</dbReference>
<dbReference type="InterPro" id="IPR036188">
    <property type="entry name" value="FAD/NAD-bd_sf"/>
</dbReference>
<evidence type="ECO:0000256" key="1">
    <source>
        <dbReference type="ARBA" id="ARBA00001974"/>
    </source>
</evidence>
<evidence type="ECO:0000313" key="10">
    <source>
        <dbReference type="EMBL" id="TDG79202.1"/>
    </source>
</evidence>
<dbReference type="EMBL" id="PUFO01000025">
    <property type="protein sequence ID" value="TDG79202.1"/>
    <property type="molecule type" value="Genomic_DNA"/>
</dbReference>
<keyword evidence="11" id="KW-1185">Reference proteome</keyword>
<dbReference type="AlphaFoldDB" id="A0A4R5NQR8"/>
<dbReference type="PANTHER" id="PTHR43429">
    <property type="entry name" value="PYRIDINE NUCLEOTIDE-DISULFIDE OXIDOREDUCTASE DOMAIN-CONTAINING"/>
    <property type="match status" value="1"/>
</dbReference>
<dbReference type="PANTHER" id="PTHR43429:SF1">
    <property type="entry name" value="NAD(P)H SULFUR OXIDOREDUCTASE (COA-DEPENDENT)"/>
    <property type="match status" value="1"/>
</dbReference>
<dbReference type="Gene3D" id="3.50.50.60">
    <property type="entry name" value="FAD/NAD(P)-binding domain"/>
    <property type="match status" value="2"/>
</dbReference>
<keyword evidence="7" id="KW-0676">Redox-active center</keyword>
<organism evidence="10 11">
    <name type="scientific">Secundilactobacillus malefermentans</name>
    <dbReference type="NCBI Taxonomy" id="176292"/>
    <lineage>
        <taxon>Bacteria</taxon>
        <taxon>Bacillati</taxon>
        <taxon>Bacillota</taxon>
        <taxon>Bacilli</taxon>
        <taxon>Lactobacillales</taxon>
        <taxon>Lactobacillaceae</taxon>
        <taxon>Secundilactobacillus</taxon>
    </lineage>
</organism>
<dbReference type="InterPro" id="IPR016156">
    <property type="entry name" value="FAD/NAD-linked_Rdtase_dimer_sf"/>
</dbReference>